<evidence type="ECO:0000313" key="5">
    <source>
        <dbReference type="Proteomes" id="UP000654304"/>
    </source>
</evidence>
<dbReference type="Pfam" id="PF00326">
    <property type="entry name" value="Peptidase_S9"/>
    <property type="match status" value="1"/>
</dbReference>
<evidence type="ECO:0000256" key="2">
    <source>
        <dbReference type="SAM" id="SignalP"/>
    </source>
</evidence>
<protein>
    <submittedName>
        <fullName evidence="4">S9 family peptidase</fullName>
    </submittedName>
</protein>
<dbReference type="PANTHER" id="PTHR42776:SF27">
    <property type="entry name" value="DIPEPTIDYL PEPTIDASE FAMILY MEMBER 6"/>
    <property type="match status" value="1"/>
</dbReference>
<comment type="caution">
    <text evidence="4">The sequence shown here is derived from an EMBL/GenBank/DDBJ whole genome shotgun (WGS) entry which is preliminary data.</text>
</comment>
<feature type="chain" id="PRO_5045950475" evidence="2">
    <location>
        <begin position="23"/>
        <end position="648"/>
    </location>
</feature>
<keyword evidence="5" id="KW-1185">Reference proteome</keyword>
<dbReference type="SUPFAM" id="SSF53474">
    <property type="entry name" value="alpha/beta-Hydrolases"/>
    <property type="match status" value="1"/>
</dbReference>
<accession>A0ABR7A484</accession>
<dbReference type="EMBL" id="JACOGD010000004">
    <property type="protein sequence ID" value="MBC3931714.1"/>
    <property type="molecule type" value="Genomic_DNA"/>
</dbReference>
<proteinExistence type="predicted"/>
<keyword evidence="1" id="KW-0378">Hydrolase</keyword>
<gene>
    <name evidence="4" type="ORF">H8K43_08540</name>
</gene>
<dbReference type="SUPFAM" id="SSF82171">
    <property type="entry name" value="DPP6 N-terminal domain-like"/>
    <property type="match status" value="1"/>
</dbReference>
<reference evidence="4 5" key="1">
    <citation type="submission" date="2020-08" db="EMBL/GenBank/DDBJ databases">
        <title>Novel species isolated from subtropical streams in China.</title>
        <authorList>
            <person name="Lu H."/>
        </authorList>
    </citation>
    <scope>NUCLEOTIDE SEQUENCE [LARGE SCALE GENOMIC DNA]</scope>
    <source>
        <strain evidence="4 5">CY22W</strain>
    </source>
</reference>
<sequence length="648" mass="73904">MKLYRLLIAALLSFNFCSATQAIEKISLENFIKFDKFSQPRISPDGKHIALILNVQNEERLVPVMSVFELPGFKLKSMVRMSAFEVPGNFVWLNNQRILVEKADERGSQEGPEWTGEILAFDLDGGKQEYLYGYRMFKQSSKGNKYQNDYSFGYIEYIPNNSDGKFYVGAQYWDREYTSLYEINANNASRKLIADIPQSGLRFTFNNDGIPVFAHGTDKDFKPVLFQKVQNQWIKITDIELGLRFSPLMFTLDNSEFFALFSQNGEPAKIVRQNLLTKQRKVVTDNIESSIIEWEHDNTQKKIFSYSTGIGKPVTHYIDLDSEDAQLHQAISKQFPGEFVSLLSTTQDRRHVLFKVRNDKDPGTYYLFDKNTKKADILFIAADHLEPDNMATREPIQFEARDGLKLHGYLTMHPVSDGKKRPLILLPHGGPNYSNDWFFDHNAQFLANRGYAVLQVNFRGSGGRGIAFEQSGYKHWGDKMQYDLIDGVKWAIKQPGIDGDKVCSFGKGYGAYASMMVTMIEPDMFKCAIGYAGFYDLPLAYTGNTGEDNEKMRRILLKHVGNDLEELKKISPSYQANKISVPVFIAHGDADAIAPATQANSMRNALNSANKPYEWMLAKNEGHGFYATKNLKEFYERLEQFLAKHLGQ</sequence>
<evidence type="ECO:0000256" key="1">
    <source>
        <dbReference type="ARBA" id="ARBA00022801"/>
    </source>
</evidence>
<organism evidence="4 5">
    <name type="scientific">Undibacterium curvum</name>
    <dbReference type="NCBI Taxonomy" id="2762294"/>
    <lineage>
        <taxon>Bacteria</taxon>
        <taxon>Pseudomonadati</taxon>
        <taxon>Pseudomonadota</taxon>
        <taxon>Betaproteobacteria</taxon>
        <taxon>Burkholderiales</taxon>
        <taxon>Oxalobacteraceae</taxon>
        <taxon>Undibacterium</taxon>
    </lineage>
</organism>
<keyword evidence="2" id="KW-0732">Signal</keyword>
<evidence type="ECO:0000313" key="4">
    <source>
        <dbReference type="EMBL" id="MBC3931714.1"/>
    </source>
</evidence>
<dbReference type="PANTHER" id="PTHR42776">
    <property type="entry name" value="SERINE PEPTIDASE S9 FAMILY MEMBER"/>
    <property type="match status" value="1"/>
</dbReference>
<dbReference type="Proteomes" id="UP000654304">
    <property type="component" value="Unassembled WGS sequence"/>
</dbReference>
<name>A0ABR7A484_9BURK</name>
<dbReference type="InterPro" id="IPR001375">
    <property type="entry name" value="Peptidase_S9_cat"/>
</dbReference>
<dbReference type="Gene3D" id="3.40.50.1820">
    <property type="entry name" value="alpha/beta hydrolase"/>
    <property type="match status" value="1"/>
</dbReference>
<feature type="signal peptide" evidence="2">
    <location>
        <begin position="1"/>
        <end position="22"/>
    </location>
</feature>
<evidence type="ECO:0000259" key="3">
    <source>
        <dbReference type="Pfam" id="PF00326"/>
    </source>
</evidence>
<dbReference type="InterPro" id="IPR029058">
    <property type="entry name" value="AB_hydrolase_fold"/>
</dbReference>
<dbReference type="RefSeq" id="WP_186903452.1">
    <property type="nucleotide sequence ID" value="NZ_JACOGD010000004.1"/>
</dbReference>
<feature type="domain" description="Peptidase S9 prolyl oligopeptidase catalytic" evidence="3">
    <location>
        <begin position="438"/>
        <end position="647"/>
    </location>
</feature>